<dbReference type="Proteomes" id="UP001206925">
    <property type="component" value="Unassembled WGS sequence"/>
</dbReference>
<feature type="non-terminal residue" evidence="2">
    <location>
        <position position="84"/>
    </location>
</feature>
<sequence>RLMPPVLCEILRSGFMIKSSLIRRIHLVQSLSVVFLYWFYVFSEANFEFRLDPVSQNPCLLQAEIHLDLVVPLAELHIRHQMTV</sequence>
<keyword evidence="3" id="KW-1185">Reference proteome</keyword>
<proteinExistence type="predicted"/>
<accession>A0AAD5CYE0</accession>
<reference evidence="2" key="1">
    <citation type="submission" date="2022-06" db="EMBL/GenBank/DDBJ databases">
        <title>Uncovering the hologenomic basis of an extraordinary plant invasion.</title>
        <authorList>
            <person name="Bieker V.C."/>
            <person name="Martin M.D."/>
            <person name="Gilbert T."/>
            <person name="Hodgins K."/>
            <person name="Battlay P."/>
            <person name="Petersen B."/>
            <person name="Wilson J."/>
        </authorList>
    </citation>
    <scope>NUCLEOTIDE SEQUENCE</scope>
    <source>
        <strain evidence="2">AA19_3_7</strain>
        <tissue evidence="2">Leaf</tissue>
    </source>
</reference>
<feature type="transmembrane region" description="Helical" evidence="1">
    <location>
        <begin position="21"/>
        <end position="40"/>
    </location>
</feature>
<name>A0AAD5CYE0_AMBAR</name>
<evidence type="ECO:0000256" key="1">
    <source>
        <dbReference type="SAM" id="Phobius"/>
    </source>
</evidence>
<dbReference type="EMBL" id="JAMZMK010006112">
    <property type="protein sequence ID" value="KAI7750631.1"/>
    <property type="molecule type" value="Genomic_DNA"/>
</dbReference>
<evidence type="ECO:0000313" key="2">
    <source>
        <dbReference type="EMBL" id="KAI7750631.1"/>
    </source>
</evidence>
<gene>
    <name evidence="2" type="ORF">M8C21_031386</name>
</gene>
<dbReference type="PANTHER" id="PTHR48137">
    <property type="match status" value="1"/>
</dbReference>
<dbReference type="AlphaFoldDB" id="A0AAD5CYE0"/>
<keyword evidence="1" id="KW-0472">Membrane</keyword>
<organism evidence="2 3">
    <name type="scientific">Ambrosia artemisiifolia</name>
    <name type="common">Common ragweed</name>
    <dbReference type="NCBI Taxonomy" id="4212"/>
    <lineage>
        <taxon>Eukaryota</taxon>
        <taxon>Viridiplantae</taxon>
        <taxon>Streptophyta</taxon>
        <taxon>Embryophyta</taxon>
        <taxon>Tracheophyta</taxon>
        <taxon>Spermatophyta</taxon>
        <taxon>Magnoliopsida</taxon>
        <taxon>eudicotyledons</taxon>
        <taxon>Gunneridae</taxon>
        <taxon>Pentapetalae</taxon>
        <taxon>asterids</taxon>
        <taxon>campanulids</taxon>
        <taxon>Asterales</taxon>
        <taxon>Asteraceae</taxon>
        <taxon>Asteroideae</taxon>
        <taxon>Heliantheae alliance</taxon>
        <taxon>Heliantheae</taxon>
        <taxon>Ambrosia</taxon>
    </lineage>
</organism>
<keyword evidence="1" id="KW-0812">Transmembrane</keyword>
<comment type="caution">
    <text evidence="2">The sequence shown here is derived from an EMBL/GenBank/DDBJ whole genome shotgun (WGS) entry which is preliminary data.</text>
</comment>
<keyword evidence="1" id="KW-1133">Transmembrane helix</keyword>
<dbReference type="PANTHER" id="PTHR48137:SF3">
    <property type="entry name" value="PEPTIDE UPSTREAM OPEN READING FRAME 5"/>
    <property type="match status" value="1"/>
</dbReference>
<evidence type="ECO:0000313" key="3">
    <source>
        <dbReference type="Proteomes" id="UP001206925"/>
    </source>
</evidence>
<protein>
    <submittedName>
        <fullName evidence="2">Uncharacterized protein</fullName>
    </submittedName>
</protein>